<evidence type="ECO:0000313" key="2">
    <source>
        <dbReference type="EMBL" id="VDM81977.1"/>
    </source>
</evidence>
<reference evidence="2 3" key="1">
    <citation type="submission" date="2018-11" db="EMBL/GenBank/DDBJ databases">
        <authorList>
            <consortium name="Pathogen Informatics"/>
        </authorList>
    </citation>
    <scope>NUCLEOTIDE SEQUENCE [LARGE SCALE GENOMIC DNA]</scope>
</reference>
<sequence length="86" mass="9310">MTDLPMYITPSQYDPKFDAPPTYEEAVRSSAPTSPLSPTDVSVMIPSQQPQPPQPSRHQSLADSDAPASIDVRVEMAEIPTTSSSH</sequence>
<proteinExistence type="predicted"/>
<feature type="compositionally biased region" description="Polar residues" evidence="1">
    <location>
        <begin position="30"/>
        <end position="40"/>
    </location>
</feature>
<protein>
    <submittedName>
        <fullName evidence="2">Uncharacterized protein</fullName>
    </submittedName>
</protein>
<dbReference type="EMBL" id="UYYB01115435">
    <property type="protein sequence ID" value="VDM81977.1"/>
    <property type="molecule type" value="Genomic_DNA"/>
</dbReference>
<evidence type="ECO:0000313" key="3">
    <source>
        <dbReference type="Proteomes" id="UP000270094"/>
    </source>
</evidence>
<gene>
    <name evidence="2" type="ORF">SVUK_LOCUS16975</name>
</gene>
<dbReference type="Proteomes" id="UP000270094">
    <property type="component" value="Unassembled WGS sequence"/>
</dbReference>
<accession>A0A3P7K090</accession>
<name>A0A3P7K090_STRVU</name>
<organism evidence="2 3">
    <name type="scientific">Strongylus vulgaris</name>
    <name type="common">Blood worm</name>
    <dbReference type="NCBI Taxonomy" id="40348"/>
    <lineage>
        <taxon>Eukaryota</taxon>
        <taxon>Metazoa</taxon>
        <taxon>Ecdysozoa</taxon>
        <taxon>Nematoda</taxon>
        <taxon>Chromadorea</taxon>
        <taxon>Rhabditida</taxon>
        <taxon>Rhabditina</taxon>
        <taxon>Rhabditomorpha</taxon>
        <taxon>Strongyloidea</taxon>
        <taxon>Strongylidae</taxon>
        <taxon>Strongylus</taxon>
    </lineage>
</organism>
<dbReference type="AlphaFoldDB" id="A0A3P7K090"/>
<keyword evidence="3" id="KW-1185">Reference proteome</keyword>
<evidence type="ECO:0000256" key="1">
    <source>
        <dbReference type="SAM" id="MobiDB-lite"/>
    </source>
</evidence>
<feature type="region of interest" description="Disordered" evidence="1">
    <location>
        <begin position="1"/>
        <end position="86"/>
    </location>
</feature>
<dbReference type="OrthoDB" id="5851868at2759"/>